<dbReference type="InterPro" id="IPR021255">
    <property type="entry name" value="DUF2807"/>
</dbReference>
<dbReference type="OrthoDB" id="704821at2"/>
<dbReference type="AlphaFoldDB" id="A0A1M4UT28"/>
<dbReference type="STRING" id="1155689.SAMN05444278_10391"/>
<dbReference type="Gene3D" id="2.160.20.120">
    <property type="match status" value="1"/>
</dbReference>
<dbReference type="EMBL" id="FQTW01000003">
    <property type="protein sequence ID" value="SHE59835.1"/>
    <property type="molecule type" value="Genomic_DNA"/>
</dbReference>
<keyword evidence="1" id="KW-0732">Signal</keyword>
<feature type="domain" description="Putative auto-transporter adhesin head GIN" evidence="2">
    <location>
        <begin position="29"/>
        <end position="110"/>
    </location>
</feature>
<reference evidence="3 4" key="1">
    <citation type="submission" date="2016-11" db="EMBL/GenBank/DDBJ databases">
        <authorList>
            <person name="Jaros S."/>
            <person name="Januszkiewicz K."/>
            <person name="Wedrychowicz H."/>
        </authorList>
    </citation>
    <scope>NUCLEOTIDE SEQUENCE [LARGE SCALE GENOMIC DNA]</scope>
    <source>
        <strain evidence="3 4">DSM 25661</strain>
    </source>
</reference>
<gene>
    <name evidence="3" type="ORF">SAMN05444278_10391</name>
</gene>
<evidence type="ECO:0000313" key="4">
    <source>
        <dbReference type="Proteomes" id="UP000184462"/>
    </source>
</evidence>
<organism evidence="3 4">
    <name type="scientific">Psychroflexus salarius</name>
    <dbReference type="NCBI Taxonomy" id="1155689"/>
    <lineage>
        <taxon>Bacteria</taxon>
        <taxon>Pseudomonadati</taxon>
        <taxon>Bacteroidota</taxon>
        <taxon>Flavobacteriia</taxon>
        <taxon>Flavobacteriales</taxon>
        <taxon>Flavobacteriaceae</taxon>
        <taxon>Psychroflexus</taxon>
    </lineage>
</organism>
<keyword evidence="4" id="KW-1185">Reference proteome</keyword>
<protein>
    <recommendedName>
        <fullName evidence="2">Putative auto-transporter adhesin head GIN domain-containing protein</fullName>
    </recommendedName>
</protein>
<proteinExistence type="predicted"/>
<name>A0A1M4UT28_9FLAO</name>
<evidence type="ECO:0000313" key="3">
    <source>
        <dbReference type="EMBL" id="SHE59835.1"/>
    </source>
</evidence>
<evidence type="ECO:0000256" key="1">
    <source>
        <dbReference type="SAM" id="SignalP"/>
    </source>
</evidence>
<accession>A0A1M4UT28</accession>
<feature type="signal peptide" evidence="1">
    <location>
        <begin position="1"/>
        <end position="19"/>
    </location>
</feature>
<dbReference type="Proteomes" id="UP000184462">
    <property type="component" value="Unassembled WGS sequence"/>
</dbReference>
<sequence length="111" mass="12475">MIFKISTAMLILFTLTGVAQTKTYKIEEDFNRIKITNKINAEIIPGAKETKVIVEGYGSEDLKWNVKQGELKLSLPLDELFSESDTKVKLYVNSFMALTLNNGAEVEVTEN</sequence>
<evidence type="ECO:0000259" key="2">
    <source>
        <dbReference type="Pfam" id="PF10988"/>
    </source>
</evidence>
<feature type="chain" id="PRO_5012296267" description="Putative auto-transporter adhesin head GIN domain-containing protein" evidence="1">
    <location>
        <begin position="20"/>
        <end position="111"/>
    </location>
</feature>
<dbReference type="Pfam" id="PF10988">
    <property type="entry name" value="DUF2807"/>
    <property type="match status" value="1"/>
</dbReference>